<name>A0ACC2DTE8_DIPCM</name>
<comment type="caution">
    <text evidence="1">The sequence shown here is derived from an EMBL/GenBank/DDBJ whole genome shotgun (WGS) entry which is preliminary data.</text>
</comment>
<dbReference type="Proteomes" id="UP001162992">
    <property type="component" value="Chromosome 5"/>
</dbReference>
<evidence type="ECO:0000313" key="1">
    <source>
        <dbReference type="EMBL" id="KAJ7557481.1"/>
    </source>
</evidence>
<protein>
    <submittedName>
        <fullName evidence="1">Uncharacterized protein</fullName>
    </submittedName>
</protein>
<sequence length="626" mass="70419">MGKRKDTHIQSSSSRRKESKEKKLRKEERGSRKVRKHRHNSSYSVSSSESTEDEISNKSKEKALGRKRKREKRKGGRERSDSKRKRREKSFSSVDEESSSSQADSFAKTTELAFNALDMVVNIVKQFPEIAAELEQLLHVVDSGQVVDISALPDKKLVFLLQKLFRVLKLRRLRGKIYALPKGGHPTSKILGPFWKRYLHKDFAMNIDDIHSLKRLGETKQSMEDEAIQAAESNDDKSNGQQDGNFGGIGPAEKPIHDANLAEASDFNSSIMNRQRFVGPAAPSKEQLAAAARLSEAESILREAEDELEQNPFVGPPPPAAVAEAESANEAERFEEVARILSLESGNAYELLGAKPDSSVEVIKKRYWKLSLLVHPDKCAHPQAQQAFTAVNRAFKDIEDPTKRAEIDRKLAEKQMREEYEEELKSLREAAHWRRLRGEPLEGDDDLLGGGTTVAGRDEWMTSLPPERKAGAPSMHSTFFSKSGREGRGDTSSWTDNPLEKAEKAKMQYLEAYKHAALTAAEDAKEIVEKQKTSKIAELVDKYNENKRPRSLLEEHKLKTAGKPQKVAQKTPGTQQDDWAGKHPWKPWDREKDLMAGRKPVSLDAKIMGQGLSSRFSSSGSERKFL</sequence>
<proteinExistence type="predicted"/>
<gene>
    <name evidence="1" type="ORF">O6H91_05G128200</name>
</gene>
<reference evidence="2" key="1">
    <citation type="journal article" date="2024" name="Proc. Natl. Acad. Sci. U.S.A.">
        <title>Extraordinary preservation of gene collinearity over three hundred million years revealed in homosporous lycophytes.</title>
        <authorList>
            <person name="Li C."/>
            <person name="Wickell D."/>
            <person name="Kuo L.Y."/>
            <person name="Chen X."/>
            <person name="Nie B."/>
            <person name="Liao X."/>
            <person name="Peng D."/>
            <person name="Ji J."/>
            <person name="Jenkins J."/>
            <person name="Williams M."/>
            <person name="Shu S."/>
            <person name="Plott C."/>
            <person name="Barry K."/>
            <person name="Rajasekar S."/>
            <person name="Grimwood J."/>
            <person name="Han X."/>
            <person name="Sun S."/>
            <person name="Hou Z."/>
            <person name="He W."/>
            <person name="Dai G."/>
            <person name="Sun C."/>
            <person name="Schmutz J."/>
            <person name="Leebens-Mack J.H."/>
            <person name="Li F.W."/>
            <person name="Wang L."/>
        </authorList>
    </citation>
    <scope>NUCLEOTIDE SEQUENCE [LARGE SCALE GENOMIC DNA]</scope>
    <source>
        <strain evidence="2">cv. PW_Plant_1</strain>
    </source>
</reference>
<evidence type="ECO:0000313" key="2">
    <source>
        <dbReference type="Proteomes" id="UP001162992"/>
    </source>
</evidence>
<dbReference type="EMBL" id="CM055096">
    <property type="protein sequence ID" value="KAJ7557481.1"/>
    <property type="molecule type" value="Genomic_DNA"/>
</dbReference>
<organism evidence="1 2">
    <name type="scientific">Diphasiastrum complanatum</name>
    <name type="common">Issler's clubmoss</name>
    <name type="synonym">Lycopodium complanatum</name>
    <dbReference type="NCBI Taxonomy" id="34168"/>
    <lineage>
        <taxon>Eukaryota</taxon>
        <taxon>Viridiplantae</taxon>
        <taxon>Streptophyta</taxon>
        <taxon>Embryophyta</taxon>
        <taxon>Tracheophyta</taxon>
        <taxon>Lycopodiopsida</taxon>
        <taxon>Lycopodiales</taxon>
        <taxon>Lycopodiaceae</taxon>
        <taxon>Lycopodioideae</taxon>
        <taxon>Diphasiastrum</taxon>
    </lineage>
</organism>
<accession>A0ACC2DTE8</accession>
<keyword evidence="2" id="KW-1185">Reference proteome</keyword>